<dbReference type="SUPFAM" id="SSF53474">
    <property type="entry name" value="alpha/beta-Hydrolases"/>
    <property type="match status" value="1"/>
</dbReference>
<evidence type="ECO:0000256" key="1">
    <source>
        <dbReference type="ARBA" id="ARBA00010515"/>
    </source>
</evidence>
<comment type="caution">
    <text evidence="5">The sequence shown here is derived from an EMBL/GenBank/DDBJ whole genome shotgun (WGS) entry which is preliminary data.</text>
</comment>
<evidence type="ECO:0000256" key="3">
    <source>
        <dbReference type="SAM" id="MobiDB-lite"/>
    </source>
</evidence>
<proteinExistence type="inferred from homology"/>
<evidence type="ECO:0000256" key="2">
    <source>
        <dbReference type="ARBA" id="ARBA00022801"/>
    </source>
</evidence>
<gene>
    <name evidence="5" type="primary">nlhH_3</name>
    <name evidence="5" type="ORF">Q31b_19100</name>
</gene>
<dbReference type="Gene3D" id="3.40.50.1820">
    <property type="entry name" value="alpha/beta hydrolase"/>
    <property type="match status" value="1"/>
</dbReference>
<sequence length="343" mass="38070">MLQSVRHLDKRVLLTVVWLTGVLLPFLAEAQTVKRDILYKTTPETALHLDLYYPAIEQPGKYPVVIYTHGGGWAVGSKGGAASGTHMSKVVHQLTEEGFCVASVDYRLWEKGGTVSMRDCVIDSKDAIRYLSKNSVSLSVDTDRVFTFGDSSGGQIAQMLLLASPDDLPGAKELAHYSYKMIAGVSWYGPCDFEKTELFNHDDRADFRDRFGPRILKADSKPEEKLALYREMSPVNYLRKDSPPLLMIQGDGDTTIPVKHAYYMQEKAEALTAPVQIMIIKNAGHNWRKADGTTPIEPSVDAIYTRTVAFLAEHLPKEEKNKKGGSLSGSPTNSNMVDKGKRK</sequence>
<dbReference type="Pfam" id="PF20434">
    <property type="entry name" value="BD-FAE"/>
    <property type="match status" value="1"/>
</dbReference>
<dbReference type="GO" id="GO:0004806">
    <property type="term" value="F:triacylglycerol lipase activity"/>
    <property type="evidence" value="ECO:0007669"/>
    <property type="project" value="TreeGrafter"/>
</dbReference>
<evidence type="ECO:0000313" key="6">
    <source>
        <dbReference type="Proteomes" id="UP000315471"/>
    </source>
</evidence>
<dbReference type="InterPro" id="IPR049492">
    <property type="entry name" value="BD-FAE-like_dom"/>
</dbReference>
<evidence type="ECO:0000259" key="4">
    <source>
        <dbReference type="Pfam" id="PF20434"/>
    </source>
</evidence>
<name>A0A5C6E709_9BACT</name>
<protein>
    <submittedName>
        <fullName evidence="5">Carboxylesterase NlhH</fullName>
        <ecNumber evidence="5">3.1.1.1</ecNumber>
    </submittedName>
</protein>
<keyword evidence="2 5" id="KW-0378">Hydrolase</keyword>
<dbReference type="AlphaFoldDB" id="A0A5C6E709"/>
<evidence type="ECO:0000313" key="5">
    <source>
        <dbReference type="EMBL" id="TWU44374.1"/>
    </source>
</evidence>
<dbReference type="EC" id="3.1.1.1" evidence="5"/>
<dbReference type="InterPro" id="IPR029058">
    <property type="entry name" value="AB_hydrolase_fold"/>
</dbReference>
<organism evidence="5 6">
    <name type="scientific">Novipirellula aureliae</name>
    <dbReference type="NCBI Taxonomy" id="2527966"/>
    <lineage>
        <taxon>Bacteria</taxon>
        <taxon>Pseudomonadati</taxon>
        <taxon>Planctomycetota</taxon>
        <taxon>Planctomycetia</taxon>
        <taxon>Pirellulales</taxon>
        <taxon>Pirellulaceae</taxon>
        <taxon>Novipirellula</taxon>
    </lineage>
</organism>
<dbReference type="PANTHER" id="PTHR48081">
    <property type="entry name" value="AB HYDROLASE SUPERFAMILY PROTEIN C4A8.06C"/>
    <property type="match status" value="1"/>
</dbReference>
<dbReference type="PANTHER" id="PTHR48081:SF30">
    <property type="entry name" value="ACETYL-HYDROLASE LIPR-RELATED"/>
    <property type="match status" value="1"/>
</dbReference>
<feature type="region of interest" description="Disordered" evidence="3">
    <location>
        <begin position="315"/>
        <end position="343"/>
    </location>
</feature>
<dbReference type="InterPro" id="IPR050300">
    <property type="entry name" value="GDXG_lipolytic_enzyme"/>
</dbReference>
<reference evidence="5 6" key="1">
    <citation type="submission" date="2019-02" db="EMBL/GenBank/DDBJ databases">
        <title>Deep-cultivation of Planctomycetes and their phenomic and genomic characterization uncovers novel biology.</title>
        <authorList>
            <person name="Wiegand S."/>
            <person name="Jogler M."/>
            <person name="Boedeker C."/>
            <person name="Pinto D."/>
            <person name="Vollmers J."/>
            <person name="Rivas-Marin E."/>
            <person name="Kohn T."/>
            <person name="Peeters S.H."/>
            <person name="Heuer A."/>
            <person name="Rast P."/>
            <person name="Oberbeckmann S."/>
            <person name="Bunk B."/>
            <person name="Jeske O."/>
            <person name="Meyerdierks A."/>
            <person name="Storesund J.E."/>
            <person name="Kallscheuer N."/>
            <person name="Luecker S."/>
            <person name="Lage O.M."/>
            <person name="Pohl T."/>
            <person name="Merkel B.J."/>
            <person name="Hornburger P."/>
            <person name="Mueller R.-W."/>
            <person name="Bruemmer F."/>
            <person name="Labrenz M."/>
            <person name="Spormann A.M."/>
            <person name="Op Den Camp H."/>
            <person name="Overmann J."/>
            <person name="Amann R."/>
            <person name="Jetten M.S.M."/>
            <person name="Mascher T."/>
            <person name="Medema M.H."/>
            <person name="Devos D.P."/>
            <person name="Kaster A.-K."/>
            <person name="Ovreas L."/>
            <person name="Rohde M."/>
            <person name="Galperin M.Y."/>
            <person name="Jogler C."/>
        </authorList>
    </citation>
    <scope>NUCLEOTIDE SEQUENCE [LARGE SCALE GENOMIC DNA]</scope>
    <source>
        <strain evidence="5 6">Q31b</strain>
    </source>
</reference>
<accession>A0A5C6E709</accession>
<dbReference type="RefSeq" id="WP_146599337.1">
    <property type="nucleotide sequence ID" value="NZ_SJPY01000002.1"/>
</dbReference>
<dbReference type="GO" id="GO:0106435">
    <property type="term" value="F:carboxylesterase activity"/>
    <property type="evidence" value="ECO:0007669"/>
    <property type="project" value="UniProtKB-EC"/>
</dbReference>
<dbReference type="Proteomes" id="UP000315471">
    <property type="component" value="Unassembled WGS sequence"/>
</dbReference>
<comment type="similarity">
    <text evidence="1">Belongs to the 'GDXG' lipolytic enzyme family.</text>
</comment>
<dbReference type="EMBL" id="SJPY01000002">
    <property type="protein sequence ID" value="TWU44374.1"/>
    <property type="molecule type" value="Genomic_DNA"/>
</dbReference>
<keyword evidence="6" id="KW-1185">Reference proteome</keyword>
<feature type="domain" description="BD-FAE-like" evidence="4">
    <location>
        <begin position="49"/>
        <end position="267"/>
    </location>
</feature>
<dbReference type="OrthoDB" id="265201at2"/>